<evidence type="ECO:0000256" key="1">
    <source>
        <dbReference type="ARBA" id="ARBA00004651"/>
    </source>
</evidence>
<feature type="chain" id="PRO_5034131244" evidence="12">
    <location>
        <begin position="25"/>
        <end position="461"/>
    </location>
</feature>
<keyword evidence="2" id="KW-0813">Transport</keyword>
<feature type="transmembrane region" description="Helical" evidence="11">
    <location>
        <begin position="435"/>
        <end position="454"/>
    </location>
</feature>
<evidence type="ECO:0000256" key="7">
    <source>
        <dbReference type="ARBA" id="ARBA00022989"/>
    </source>
</evidence>
<protein>
    <submittedName>
        <fullName evidence="13">Branched-chain amino acid ABC transporter permease</fullName>
    </submittedName>
</protein>
<dbReference type="GO" id="GO:0015188">
    <property type="term" value="F:L-isoleucine transmembrane transporter activity"/>
    <property type="evidence" value="ECO:0007669"/>
    <property type="project" value="TreeGrafter"/>
</dbReference>
<accession>A0A895YIG0</accession>
<dbReference type="PANTHER" id="PTHR11795">
    <property type="entry name" value="BRANCHED-CHAIN AMINO ACID TRANSPORT SYSTEM PERMEASE PROTEIN LIVH"/>
    <property type="match status" value="1"/>
</dbReference>
<evidence type="ECO:0000256" key="5">
    <source>
        <dbReference type="ARBA" id="ARBA00022692"/>
    </source>
</evidence>
<evidence type="ECO:0000256" key="3">
    <source>
        <dbReference type="ARBA" id="ARBA00022475"/>
    </source>
</evidence>
<dbReference type="PANTHER" id="PTHR11795:SF371">
    <property type="entry name" value="HIGH-AFFINITY BRANCHED-CHAIN AMINO ACID TRANSPORT SYSTEM PERMEASE PROTEIN LIVH"/>
    <property type="match status" value="1"/>
</dbReference>
<feature type="transmembrane region" description="Helical" evidence="11">
    <location>
        <begin position="228"/>
        <end position="248"/>
    </location>
</feature>
<dbReference type="InterPro" id="IPR052157">
    <property type="entry name" value="BCAA_transport_permease"/>
</dbReference>
<evidence type="ECO:0000313" key="13">
    <source>
        <dbReference type="EMBL" id="QSB17341.1"/>
    </source>
</evidence>
<dbReference type="InterPro" id="IPR013783">
    <property type="entry name" value="Ig-like_fold"/>
</dbReference>
<keyword evidence="5 11" id="KW-0812">Transmembrane</keyword>
<feature type="transmembrane region" description="Helical" evidence="11">
    <location>
        <begin position="260"/>
        <end position="281"/>
    </location>
</feature>
<keyword evidence="4" id="KW-0997">Cell inner membrane</keyword>
<proteinExistence type="inferred from homology"/>
<dbReference type="KEGG" id="nhy:JQS43_14970"/>
<feature type="region of interest" description="Disordered" evidence="10">
    <location>
        <begin position="113"/>
        <end position="149"/>
    </location>
</feature>
<evidence type="ECO:0000313" key="14">
    <source>
        <dbReference type="Proteomes" id="UP000662857"/>
    </source>
</evidence>
<keyword evidence="12" id="KW-0732">Signal</keyword>
<dbReference type="GO" id="GO:0005886">
    <property type="term" value="C:plasma membrane"/>
    <property type="evidence" value="ECO:0007669"/>
    <property type="project" value="UniProtKB-SubCell"/>
</dbReference>
<keyword evidence="6" id="KW-0029">Amino-acid transport</keyword>
<dbReference type="Pfam" id="PF02653">
    <property type="entry name" value="BPD_transp_2"/>
    <property type="match status" value="1"/>
</dbReference>
<feature type="signal peptide" evidence="12">
    <location>
        <begin position="1"/>
        <end position="24"/>
    </location>
</feature>
<dbReference type="GO" id="GO:0005304">
    <property type="term" value="F:L-valine transmembrane transporter activity"/>
    <property type="evidence" value="ECO:0007669"/>
    <property type="project" value="TreeGrafter"/>
</dbReference>
<feature type="transmembrane region" description="Helical" evidence="11">
    <location>
        <begin position="203"/>
        <end position="222"/>
    </location>
</feature>
<dbReference type="GO" id="GO:0015192">
    <property type="term" value="F:L-phenylalanine transmembrane transporter activity"/>
    <property type="evidence" value="ECO:0007669"/>
    <property type="project" value="TreeGrafter"/>
</dbReference>
<dbReference type="Proteomes" id="UP000662857">
    <property type="component" value="Chromosome"/>
</dbReference>
<evidence type="ECO:0000256" key="12">
    <source>
        <dbReference type="SAM" id="SignalP"/>
    </source>
</evidence>
<sequence length="461" mass="48655">MIMLIALVGSVIGLVGFGAAGAMAQVEGEGLQTTLQVDGDPVAGVTITVYTEDGDLVVSAETDEDGYWVVPVPESATYLVELDESTLPDGVALTSGNVREPLVRPGNVGNLLFGLTSGPAPPPSQPGDSDDPPGEPGEEVPEADIPDDPEEELEVVAGPGRWDRVVSHLYSGFHFGLIIALAALGLSMVFGTMGLINFAHGELVTFGAIAAFFVNVVGVTIFDFNITLHLIFAVPVAVALGMLFGYLQDRFFWGWLRKRGTGLIAMMIISIGVALLLRHVYLYFLGPGRRPYAQYTVQEPERFGPLAVLPKTMITDSIALVVLVGVALALVLTRFGKAIRAVADNPSLAAASGINVDRVIRIVWAIGTGLAALAGVFLAMHETTNYLMGFQMLLLIFAAVVVGGLGTAFGAIVGGLIVGVLIQVSTLWVPNEFKYVVALVLLIAVLLVRPQGLLGRRARIG</sequence>
<dbReference type="InterPro" id="IPR001851">
    <property type="entry name" value="ABC_transp_permease"/>
</dbReference>
<feature type="transmembrane region" description="Helical" evidence="11">
    <location>
        <begin position="386"/>
        <end position="405"/>
    </location>
</feature>
<evidence type="ECO:0000256" key="4">
    <source>
        <dbReference type="ARBA" id="ARBA00022519"/>
    </source>
</evidence>
<evidence type="ECO:0000256" key="6">
    <source>
        <dbReference type="ARBA" id="ARBA00022970"/>
    </source>
</evidence>
<dbReference type="GO" id="GO:0015808">
    <property type="term" value="P:L-alanine transport"/>
    <property type="evidence" value="ECO:0007669"/>
    <property type="project" value="TreeGrafter"/>
</dbReference>
<dbReference type="Gene3D" id="2.60.40.10">
    <property type="entry name" value="Immunoglobulins"/>
    <property type="match status" value="1"/>
</dbReference>
<keyword evidence="3" id="KW-1003">Cell membrane</keyword>
<evidence type="ECO:0000256" key="11">
    <source>
        <dbReference type="SAM" id="Phobius"/>
    </source>
</evidence>
<comment type="subcellular location">
    <subcellularLocation>
        <location evidence="1">Cell membrane</location>
        <topology evidence="1">Multi-pass membrane protein</topology>
    </subcellularLocation>
</comment>
<name>A0A895YIG0_9ACTN</name>
<feature type="transmembrane region" description="Helical" evidence="11">
    <location>
        <begin position="173"/>
        <end position="196"/>
    </location>
</feature>
<reference evidence="13" key="1">
    <citation type="submission" date="2021-02" db="EMBL/GenBank/DDBJ databases">
        <title>Natrosporangium hydrolyticum gen. nov., sp. nov, a haloalkaliphilic actinobacterium from a soda solonchak soil.</title>
        <authorList>
            <person name="Sorokin D.Y."/>
            <person name="Khijniak T.V."/>
            <person name="Zakharycheva A.P."/>
            <person name="Boueva O.V."/>
            <person name="Ariskina E.V."/>
            <person name="Hahnke R.L."/>
            <person name="Bunk B."/>
            <person name="Sproer C."/>
            <person name="Schumann P."/>
            <person name="Evtushenko L.I."/>
            <person name="Kublanov I.V."/>
        </authorList>
    </citation>
    <scope>NUCLEOTIDE SEQUENCE</scope>
    <source>
        <strain evidence="13">DSM 106523</strain>
    </source>
</reference>
<evidence type="ECO:0000256" key="9">
    <source>
        <dbReference type="ARBA" id="ARBA00037998"/>
    </source>
</evidence>
<keyword evidence="8 11" id="KW-0472">Membrane</keyword>
<feature type="transmembrane region" description="Helical" evidence="11">
    <location>
        <begin position="362"/>
        <end position="380"/>
    </location>
</feature>
<evidence type="ECO:0000256" key="10">
    <source>
        <dbReference type="SAM" id="MobiDB-lite"/>
    </source>
</evidence>
<dbReference type="GO" id="GO:0015190">
    <property type="term" value="F:L-leucine transmembrane transporter activity"/>
    <property type="evidence" value="ECO:0007669"/>
    <property type="project" value="TreeGrafter"/>
</dbReference>
<dbReference type="EMBL" id="CP070499">
    <property type="protein sequence ID" value="QSB17341.1"/>
    <property type="molecule type" value="Genomic_DNA"/>
</dbReference>
<comment type="similarity">
    <text evidence="9">Belongs to the binding-protein-dependent transport system permease family. LivHM subfamily.</text>
</comment>
<keyword evidence="14" id="KW-1185">Reference proteome</keyword>
<feature type="compositionally biased region" description="Acidic residues" evidence="10">
    <location>
        <begin position="128"/>
        <end position="149"/>
    </location>
</feature>
<dbReference type="CDD" id="cd06582">
    <property type="entry name" value="TM_PBP1_LivH_like"/>
    <property type="match status" value="1"/>
</dbReference>
<dbReference type="GO" id="GO:1903806">
    <property type="term" value="P:L-isoleucine import across plasma membrane"/>
    <property type="evidence" value="ECO:0007669"/>
    <property type="project" value="TreeGrafter"/>
</dbReference>
<keyword evidence="7 11" id="KW-1133">Transmembrane helix</keyword>
<dbReference type="GO" id="GO:0042941">
    <property type="term" value="P:D-alanine transmembrane transport"/>
    <property type="evidence" value="ECO:0007669"/>
    <property type="project" value="TreeGrafter"/>
</dbReference>
<dbReference type="AlphaFoldDB" id="A0A895YIG0"/>
<feature type="transmembrane region" description="Helical" evidence="11">
    <location>
        <begin position="313"/>
        <end position="332"/>
    </location>
</feature>
<dbReference type="GO" id="GO:0005975">
    <property type="term" value="P:carbohydrate metabolic process"/>
    <property type="evidence" value="ECO:0007669"/>
    <property type="project" value="UniProtKB-ARBA"/>
</dbReference>
<evidence type="ECO:0000256" key="2">
    <source>
        <dbReference type="ARBA" id="ARBA00022448"/>
    </source>
</evidence>
<evidence type="ECO:0000256" key="8">
    <source>
        <dbReference type="ARBA" id="ARBA00023136"/>
    </source>
</evidence>
<dbReference type="SUPFAM" id="SSF49478">
    <property type="entry name" value="Cna protein B-type domain"/>
    <property type="match status" value="1"/>
</dbReference>
<organism evidence="13 14">
    <name type="scientific">Natronosporangium hydrolyticum</name>
    <dbReference type="NCBI Taxonomy" id="2811111"/>
    <lineage>
        <taxon>Bacteria</taxon>
        <taxon>Bacillati</taxon>
        <taxon>Actinomycetota</taxon>
        <taxon>Actinomycetes</taxon>
        <taxon>Micromonosporales</taxon>
        <taxon>Micromonosporaceae</taxon>
        <taxon>Natronosporangium</taxon>
    </lineage>
</organism>
<gene>
    <name evidence="13" type="ORF">JQS43_14970</name>
</gene>